<dbReference type="EMBL" id="CM042059">
    <property type="protein sequence ID" value="KAI3680593.1"/>
    <property type="molecule type" value="Genomic_DNA"/>
</dbReference>
<dbReference type="Proteomes" id="UP001055879">
    <property type="component" value="Linkage Group LG13"/>
</dbReference>
<sequence>MAPPENETSNSSSAEEPEELSSDGSDSESEPDKTSTPPPSSKKTQLTANSSSDESETESESEIDKSLVPYPNVKPLASKPMYDDDDVDDHRSKKPRSKNPTSRYSPPPIRPAAAKRAAAEVDGGELRRVKKKTVVAVAAPDAENNGGEKKQLFQRLWSENDEIELIQGMISYVEEKGKDPVADVNDFHEFVKKSLHVDVSTRQVITKVRRLRKKFANNVAKVENNGKVRSFSNPHEKEMYNLSKSLWGSGSTNNAVMSSRVKKVNVTPKTNKNRKNNKAVASGNGNGGVEVSQVTPIEVEPKRDQVQVQVQAMSSGNGVDHLGLMGMPITDEFIMNKGLELLPGEKKVELQQKWKNLKVLELKNFVEKVKLLKEQAEAVLNVVENSGAN</sequence>
<evidence type="ECO:0000313" key="2">
    <source>
        <dbReference type="Proteomes" id="UP001055879"/>
    </source>
</evidence>
<keyword evidence="2" id="KW-1185">Reference proteome</keyword>
<proteinExistence type="predicted"/>
<accession>A0ACB8Y7F3</accession>
<gene>
    <name evidence="1" type="ORF">L6452_35366</name>
</gene>
<evidence type="ECO:0000313" key="1">
    <source>
        <dbReference type="EMBL" id="KAI3680593.1"/>
    </source>
</evidence>
<organism evidence="1 2">
    <name type="scientific">Arctium lappa</name>
    <name type="common">Greater burdock</name>
    <name type="synonym">Lappa major</name>
    <dbReference type="NCBI Taxonomy" id="4217"/>
    <lineage>
        <taxon>Eukaryota</taxon>
        <taxon>Viridiplantae</taxon>
        <taxon>Streptophyta</taxon>
        <taxon>Embryophyta</taxon>
        <taxon>Tracheophyta</taxon>
        <taxon>Spermatophyta</taxon>
        <taxon>Magnoliopsida</taxon>
        <taxon>eudicotyledons</taxon>
        <taxon>Gunneridae</taxon>
        <taxon>Pentapetalae</taxon>
        <taxon>asterids</taxon>
        <taxon>campanulids</taxon>
        <taxon>Asterales</taxon>
        <taxon>Asteraceae</taxon>
        <taxon>Carduoideae</taxon>
        <taxon>Cardueae</taxon>
        <taxon>Arctiinae</taxon>
        <taxon>Arctium</taxon>
    </lineage>
</organism>
<comment type="caution">
    <text evidence="1">The sequence shown here is derived from an EMBL/GenBank/DDBJ whole genome shotgun (WGS) entry which is preliminary data.</text>
</comment>
<protein>
    <submittedName>
        <fullName evidence="1">Uncharacterized protein</fullName>
    </submittedName>
</protein>
<reference evidence="1 2" key="2">
    <citation type="journal article" date="2022" name="Mol. Ecol. Resour.">
        <title>The genomes of chicory, endive, great burdock and yacon provide insights into Asteraceae paleo-polyploidization history and plant inulin production.</title>
        <authorList>
            <person name="Fan W."/>
            <person name="Wang S."/>
            <person name="Wang H."/>
            <person name="Wang A."/>
            <person name="Jiang F."/>
            <person name="Liu H."/>
            <person name="Zhao H."/>
            <person name="Xu D."/>
            <person name="Zhang Y."/>
        </authorList>
    </citation>
    <scope>NUCLEOTIDE SEQUENCE [LARGE SCALE GENOMIC DNA]</scope>
    <source>
        <strain evidence="2">cv. Niubang</strain>
    </source>
</reference>
<reference evidence="2" key="1">
    <citation type="journal article" date="2022" name="Mol. Ecol. Resour.">
        <title>The genomes of chicory, endive, great burdock and yacon provide insights into Asteraceae palaeo-polyploidization history and plant inulin production.</title>
        <authorList>
            <person name="Fan W."/>
            <person name="Wang S."/>
            <person name="Wang H."/>
            <person name="Wang A."/>
            <person name="Jiang F."/>
            <person name="Liu H."/>
            <person name="Zhao H."/>
            <person name="Xu D."/>
            <person name="Zhang Y."/>
        </authorList>
    </citation>
    <scope>NUCLEOTIDE SEQUENCE [LARGE SCALE GENOMIC DNA]</scope>
    <source>
        <strain evidence="2">cv. Niubang</strain>
    </source>
</reference>
<name>A0ACB8Y7F3_ARCLA</name>